<sequence length="99" mass="10458">MFTFSFIRFAGARFQGQGNDLVLDTSSFYKPAQSGAYPIVLATYEIVCSKYPDAATGKAVNALMQAAIGPGQDGLEQYGSIPLPSSFQAKLAKAVNAIS</sequence>
<evidence type="ECO:0000313" key="1">
    <source>
        <dbReference type="EMBL" id="KZS55193.1"/>
    </source>
</evidence>
<organism evidence="1 2">
    <name type="scientific">Mycobacterium ostraviense</name>
    <dbReference type="NCBI Taxonomy" id="2738409"/>
    <lineage>
        <taxon>Bacteria</taxon>
        <taxon>Bacillati</taxon>
        <taxon>Actinomycetota</taxon>
        <taxon>Actinomycetes</taxon>
        <taxon>Mycobacteriales</taxon>
        <taxon>Mycobacteriaceae</taxon>
        <taxon>Mycobacterium</taxon>
    </lineage>
</organism>
<dbReference type="AlphaFoldDB" id="A0A163TE62"/>
<accession>A0A163TE62</accession>
<dbReference type="Proteomes" id="UP000077342">
    <property type="component" value="Unassembled WGS sequence"/>
</dbReference>
<evidence type="ECO:0000313" key="2">
    <source>
        <dbReference type="Proteomes" id="UP000077342"/>
    </source>
</evidence>
<keyword evidence="2" id="KW-1185">Reference proteome</keyword>
<gene>
    <name evidence="1" type="ORF">A4G28_19490</name>
</gene>
<reference evidence="2" key="1">
    <citation type="submission" date="2016-04" db="EMBL/GenBank/DDBJ databases">
        <authorList>
            <person name="Strapagiel D."/>
            <person name="Borowka P."/>
            <person name="Marciniak B."/>
            <person name="Bakula Z."/>
            <person name="Van Ingen J."/>
            <person name="Safianowska A."/>
            <person name="Dziadek J."/>
            <person name="Jagielski T."/>
        </authorList>
    </citation>
    <scope>NUCLEOTIDE SEQUENCE [LARGE SCALE GENOMIC DNA]</scope>
    <source>
        <strain evidence="2">1010001458</strain>
    </source>
</reference>
<proteinExistence type="predicted"/>
<comment type="caution">
    <text evidence="1">The sequence shown here is derived from an EMBL/GenBank/DDBJ whole genome shotgun (WGS) entry which is preliminary data.</text>
</comment>
<protein>
    <submittedName>
        <fullName evidence="1">Uncharacterized protein</fullName>
    </submittedName>
</protein>
<dbReference type="SUPFAM" id="SSF53850">
    <property type="entry name" value="Periplasmic binding protein-like II"/>
    <property type="match status" value="1"/>
</dbReference>
<dbReference type="EMBL" id="LWCI01000178">
    <property type="protein sequence ID" value="KZS55193.1"/>
    <property type="molecule type" value="Genomic_DNA"/>
</dbReference>
<dbReference type="Gene3D" id="3.40.190.10">
    <property type="entry name" value="Periplasmic binding protein-like II"/>
    <property type="match status" value="1"/>
</dbReference>
<name>A0A163TE62_9MYCO</name>